<dbReference type="Proteomes" id="UP000887560">
    <property type="component" value="Unplaced"/>
</dbReference>
<proteinExistence type="predicted"/>
<sequence>MIDKGKNYFKQTNRLLFIIILFSFFEKIDVFDFNIFEPYQNYILFVPHQPLIDHGRIITRFNELKKIALTGGSTQSDDVLIYEEFAFMESFDETNNILSWHMLRAGTLDEYKILKQIFKNNVDKLTEKVKSFVEEEINAHYSDVDVTDFKEDIKKYDQLIANGGTVFISDLNSEGSEGSFIDIFSFMEKHAELKDLKLIFDLSSIQSIELDKAINEKFYEDHKENKEKVRGYNYAVVEGAGPIGLYTTFKLFTEGINVTLLNDRSEEYTREHFILLDRKWIYQLNLILGTRFDQLFNEENSMAKLLPNHVGIVIMKNFETALMNRLKVLALYVDEKEENHQGENSFLKLIYETEVLSINLDYEKPLAILGTPERLVNPVAHGHYTKLVNKLMNKYDINHEQALKKIIARKTKDIRNIFGDDYIYAKKLAELAINGKAFDKEYIDGLPLNTYFGSNFLGIPFDLLFCAGGANDQIRDNFLEEPQVLTESKNYSSIYIDKADPAIKITEGDYTYLSKSLIEIGIHLEKQGFYEFIVNSNISHHLKSRYGNLINFIIYGVMEDGYGYLMPTYNNFTHETLVLHVFELKQRLSIATNTPKALVNFIEEIKAEMNENLHWEEYYLNFIKELENKWAIALFKYLASLYRYDDDKLIVKTDENEGFDEEDDENIYFKILSSNTFWIKIKGVENPAKRYRTENDSAIVAAVGDANTSAHFFTGSGLSTGKLIIN</sequence>
<keyword evidence="1" id="KW-0175">Coiled coil</keyword>
<reference evidence="3" key="1">
    <citation type="submission" date="2022-11" db="UniProtKB">
        <authorList>
            <consortium name="WormBaseParasite"/>
        </authorList>
    </citation>
    <scope>IDENTIFICATION</scope>
</reference>
<name>A0A915NN74_9BILA</name>
<organism evidence="2 3">
    <name type="scientific">Meloidogyne floridensis</name>
    <dbReference type="NCBI Taxonomy" id="298350"/>
    <lineage>
        <taxon>Eukaryota</taxon>
        <taxon>Metazoa</taxon>
        <taxon>Ecdysozoa</taxon>
        <taxon>Nematoda</taxon>
        <taxon>Chromadorea</taxon>
        <taxon>Rhabditida</taxon>
        <taxon>Tylenchina</taxon>
        <taxon>Tylenchomorpha</taxon>
        <taxon>Tylenchoidea</taxon>
        <taxon>Meloidogynidae</taxon>
        <taxon>Meloidogyninae</taxon>
        <taxon>Meloidogyne</taxon>
    </lineage>
</organism>
<accession>A0A915NN74</accession>
<evidence type="ECO:0000256" key="1">
    <source>
        <dbReference type="SAM" id="Coils"/>
    </source>
</evidence>
<dbReference type="WBParaSite" id="scf7180000418879.g3051">
    <property type="protein sequence ID" value="scf7180000418879.g3051"/>
    <property type="gene ID" value="scf7180000418879.g3051"/>
</dbReference>
<dbReference type="AlphaFoldDB" id="A0A915NN74"/>
<evidence type="ECO:0000313" key="2">
    <source>
        <dbReference type="Proteomes" id="UP000887560"/>
    </source>
</evidence>
<feature type="coiled-coil region" evidence="1">
    <location>
        <begin position="108"/>
        <end position="135"/>
    </location>
</feature>
<evidence type="ECO:0000313" key="3">
    <source>
        <dbReference type="WBParaSite" id="scf7180000418879.g3051"/>
    </source>
</evidence>
<protein>
    <submittedName>
        <fullName evidence="3">Uncharacterized protein</fullName>
    </submittedName>
</protein>
<keyword evidence="2" id="KW-1185">Reference proteome</keyword>